<organism evidence="1 2">
    <name type="scientific">Achromobacter anxifer</name>
    <dbReference type="NCBI Taxonomy" id="1287737"/>
    <lineage>
        <taxon>Bacteria</taxon>
        <taxon>Pseudomonadati</taxon>
        <taxon>Pseudomonadota</taxon>
        <taxon>Betaproteobacteria</taxon>
        <taxon>Burkholderiales</taxon>
        <taxon>Alcaligenaceae</taxon>
        <taxon>Achromobacter</taxon>
    </lineage>
</organism>
<proteinExistence type="predicted"/>
<dbReference type="InterPro" id="IPR009678">
    <property type="entry name" value="Phage_tail_completion_R"/>
</dbReference>
<reference evidence="1 2" key="1">
    <citation type="submission" date="2020-04" db="EMBL/GenBank/DDBJ databases">
        <authorList>
            <person name="De Canck E."/>
        </authorList>
    </citation>
    <scope>NUCLEOTIDE SEQUENCE [LARGE SCALE GENOMIC DNA]</scope>
    <source>
        <strain evidence="1 2">LMG 26858</strain>
    </source>
</reference>
<keyword evidence="2" id="KW-1185">Reference proteome</keyword>
<dbReference type="Pfam" id="PF06891">
    <property type="entry name" value="P2_Phage_GpR"/>
    <property type="match status" value="1"/>
</dbReference>
<dbReference type="Proteomes" id="UP000494117">
    <property type="component" value="Unassembled WGS sequence"/>
</dbReference>
<evidence type="ECO:0000313" key="2">
    <source>
        <dbReference type="Proteomes" id="UP000494117"/>
    </source>
</evidence>
<accession>A0A6S7CHU6</accession>
<evidence type="ECO:0008006" key="3">
    <source>
        <dbReference type="Google" id="ProtNLM"/>
    </source>
</evidence>
<protein>
    <recommendedName>
        <fullName evidence="3">Phage tail protein</fullName>
    </recommendedName>
</protein>
<dbReference type="RefSeq" id="WP_175206581.1">
    <property type="nucleotide sequence ID" value="NZ_CADILG010000009.1"/>
</dbReference>
<gene>
    <name evidence="1" type="ORF">LMG26858_01662</name>
</gene>
<sequence>MRKPADLRAYLTRCNAFLQANPDRLHVFVEKGRIVCTGTRNLSHEYLYTLTLVVTDYPASEDEIMLPLLGWLRVNQPELFENPARWDTAFQFEVELLNNDAVDIEIQLALTERVIVQTGPDGKQQAQHFGEPPHPDIPAEDMAIDVVLPEGLGTVEVRVPAWRHPYE</sequence>
<dbReference type="EMBL" id="CADILG010000009">
    <property type="protein sequence ID" value="CAB3850103.1"/>
    <property type="molecule type" value="Genomic_DNA"/>
</dbReference>
<name>A0A6S7CHU6_9BURK</name>
<evidence type="ECO:0000313" key="1">
    <source>
        <dbReference type="EMBL" id="CAB3850103.1"/>
    </source>
</evidence>
<dbReference type="AlphaFoldDB" id="A0A6S7CHU6"/>